<dbReference type="SUPFAM" id="SSF101447">
    <property type="entry name" value="Formin homology 2 domain (FH2 domain)"/>
    <property type="match status" value="1"/>
</dbReference>
<keyword evidence="6" id="KW-1185">Reference proteome</keyword>
<name>A0A484CXB7_PERFV</name>
<feature type="domain" description="FH2" evidence="4">
    <location>
        <begin position="1"/>
        <end position="100"/>
    </location>
</feature>
<dbReference type="InterPro" id="IPR015425">
    <property type="entry name" value="FH2_Formin"/>
</dbReference>
<feature type="region of interest" description="Disordered" evidence="2">
    <location>
        <begin position="167"/>
        <end position="197"/>
    </location>
</feature>
<reference evidence="5 6" key="1">
    <citation type="submission" date="2019-01" db="EMBL/GenBank/DDBJ databases">
        <title>A chromosome-scale genome assembly of the yellow perch, Perca flavescens.</title>
        <authorList>
            <person name="Feron R."/>
            <person name="Morvezen R."/>
            <person name="Bestin A."/>
            <person name="Haffray P."/>
            <person name="Klopp C."/>
            <person name="Zahm M."/>
            <person name="Cabau C."/>
            <person name="Roques C."/>
            <person name="Donnadieu C."/>
            <person name="Bouchez O."/>
            <person name="Christie M."/>
            <person name="Larson W."/>
            <person name="Guiguen Y."/>
        </authorList>
    </citation>
    <scope>NUCLEOTIDE SEQUENCE [LARGE SCALE GENOMIC DNA]</scope>
    <source>
        <strain evidence="5">YP-PL-M2</strain>
        <tissue evidence="5">Blood</tissue>
    </source>
</reference>
<dbReference type="EMBL" id="SCKG01000010">
    <property type="protein sequence ID" value="TDH07569.1"/>
    <property type="molecule type" value="Genomic_DNA"/>
</dbReference>
<organism evidence="5 6">
    <name type="scientific">Perca flavescens</name>
    <name type="common">American yellow perch</name>
    <name type="synonym">Morone flavescens</name>
    <dbReference type="NCBI Taxonomy" id="8167"/>
    <lineage>
        <taxon>Eukaryota</taxon>
        <taxon>Metazoa</taxon>
        <taxon>Chordata</taxon>
        <taxon>Craniata</taxon>
        <taxon>Vertebrata</taxon>
        <taxon>Euteleostomi</taxon>
        <taxon>Actinopterygii</taxon>
        <taxon>Neopterygii</taxon>
        <taxon>Teleostei</taxon>
        <taxon>Neoteleostei</taxon>
        <taxon>Acanthomorphata</taxon>
        <taxon>Eupercaria</taxon>
        <taxon>Perciformes</taxon>
        <taxon>Percoidei</taxon>
        <taxon>Percidae</taxon>
        <taxon>Percinae</taxon>
        <taxon>Perca</taxon>
    </lineage>
</organism>
<evidence type="ECO:0000256" key="1">
    <source>
        <dbReference type="SAM" id="Coils"/>
    </source>
</evidence>
<dbReference type="GO" id="GO:0030041">
    <property type="term" value="P:actin filament polymerization"/>
    <property type="evidence" value="ECO:0007669"/>
    <property type="project" value="TreeGrafter"/>
</dbReference>
<protein>
    <recommendedName>
        <fullName evidence="7">DAD domain-containing protein</fullName>
    </recommendedName>
</protein>
<dbReference type="STRING" id="8167.A0A484CXB7"/>
<dbReference type="InterPro" id="IPR051412">
    <property type="entry name" value="Formin_Homology_Diaphanous_sf"/>
</dbReference>
<dbReference type="PROSITE" id="PS51231">
    <property type="entry name" value="DAD"/>
    <property type="match status" value="1"/>
</dbReference>
<comment type="caution">
    <text evidence="5">The sequence shown here is derived from an EMBL/GenBank/DDBJ whole genome shotgun (WGS) entry which is preliminary data.</text>
</comment>
<evidence type="ECO:0000256" key="2">
    <source>
        <dbReference type="SAM" id="MobiDB-lite"/>
    </source>
</evidence>
<evidence type="ECO:0000313" key="5">
    <source>
        <dbReference type="EMBL" id="TDH07569.1"/>
    </source>
</evidence>
<dbReference type="PANTHER" id="PTHR45691">
    <property type="entry name" value="PROTEIN DIAPHANOUS"/>
    <property type="match status" value="1"/>
</dbReference>
<proteinExistence type="predicted"/>
<evidence type="ECO:0000313" key="6">
    <source>
        <dbReference type="Proteomes" id="UP000295070"/>
    </source>
</evidence>
<dbReference type="GO" id="GO:0005884">
    <property type="term" value="C:actin filament"/>
    <property type="evidence" value="ECO:0007669"/>
    <property type="project" value="TreeGrafter"/>
</dbReference>
<dbReference type="PANTHER" id="PTHR45691:SF4">
    <property type="entry name" value="PROTEIN DIAPHANOUS HOMOLOG 1"/>
    <property type="match status" value="1"/>
</dbReference>
<dbReference type="InterPro" id="IPR042201">
    <property type="entry name" value="FH2_Formin_sf"/>
</dbReference>
<evidence type="ECO:0000259" key="3">
    <source>
        <dbReference type="PROSITE" id="PS51231"/>
    </source>
</evidence>
<dbReference type="AlphaFoldDB" id="A0A484CXB7"/>
<sequence>MTCHLDVLMYVLYSLTPCFYIFVGTANEQFEKLDLLHKNMEKQYSDLGEYFVFDPRKMSVEEFFGDLNTFKNMFQQAVKENQKRKEAEEKLKRAKLAREKAEKEKEEKLKKSQLLDINTEDDETGIMDGLLEALQSGAAFRRKRGPRQAANHRRAGHAVTNILAKELMQEDAPSSSKLPAKKKKSDEKVEPKLEGAESLEELLEATLSRSN</sequence>
<dbReference type="InterPro" id="IPR014767">
    <property type="entry name" value="DAD_dom"/>
</dbReference>
<keyword evidence="1" id="KW-0175">Coiled coil</keyword>
<evidence type="ECO:0008006" key="7">
    <source>
        <dbReference type="Google" id="ProtNLM"/>
    </source>
</evidence>
<feature type="compositionally biased region" description="Basic and acidic residues" evidence="2">
    <location>
        <begin position="184"/>
        <end position="195"/>
    </location>
</feature>
<feature type="coiled-coil region" evidence="1">
    <location>
        <begin position="70"/>
        <end position="118"/>
    </location>
</feature>
<dbReference type="Pfam" id="PF02181">
    <property type="entry name" value="FH2"/>
    <property type="match status" value="1"/>
</dbReference>
<evidence type="ECO:0000259" key="4">
    <source>
        <dbReference type="PROSITE" id="PS51444"/>
    </source>
</evidence>
<dbReference type="PROSITE" id="PS51444">
    <property type="entry name" value="FH2"/>
    <property type="match status" value="1"/>
</dbReference>
<accession>A0A484CXB7</accession>
<feature type="domain" description="DAD" evidence="3">
    <location>
        <begin position="122"/>
        <end position="150"/>
    </location>
</feature>
<dbReference type="Proteomes" id="UP000295070">
    <property type="component" value="Chromosome 10"/>
</dbReference>
<gene>
    <name evidence="5" type="ORF">EPR50_G00108030</name>
</gene>
<dbReference type="Gene3D" id="1.20.58.2220">
    <property type="entry name" value="Formin, FH2 domain"/>
    <property type="match status" value="1"/>
</dbReference>